<feature type="transmembrane region" description="Helical" evidence="2">
    <location>
        <begin position="129"/>
        <end position="148"/>
    </location>
</feature>
<proteinExistence type="predicted"/>
<dbReference type="PANTHER" id="PTHR40465">
    <property type="entry name" value="CHROMOSOME 1, WHOLE GENOME SHOTGUN SEQUENCE"/>
    <property type="match status" value="1"/>
</dbReference>
<feature type="compositionally biased region" description="Polar residues" evidence="1">
    <location>
        <begin position="354"/>
        <end position="364"/>
    </location>
</feature>
<feature type="transmembrane region" description="Helical" evidence="2">
    <location>
        <begin position="198"/>
        <end position="221"/>
    </location>
</feature>
<organism evidence="4 5">
    <name type="scientific">Rhizoctonia solani</name>
    <dbReference type="NCBI Taxonomy" id="456999"/>
    <lineage>
        <taxon>Eukaryota</taxon>
        <taxon>Fungi</taxon>
        <taxon>Dikarya</taxon>
        <taxon>Basidiomycota</taxon>
        <taxon>Agaricomycotina</taxon>
        <taxon>Agaricomycetes</taxon>
        <taxon>Cantharellales</taxon>
        <taxon>Ceratobasidiaceae</taxon>
        <taxon>Rhizoctonia</taxon>
    </lineage>
</organism>
<feature type="compositionally biased region" description="Low complexity" evidence="1">
    <location>
        <begin position="299"/>
        <end position="310"/>
    </location>
</feature>
<keyword evidence="2" id="KW-1133">Transmembrane helix</keyword>
<dbReference type="AlphaFoldDB" id="A0A8H3GWX3"/>
<dbReference type="Proteomes" id="UP000663888">
    <property type="component" value="Unassembled WGS sequence"/>
</dbReference>
<keyword evidence="2" id="KW-0472">Membrane</keyword>
<evidence type="ECO:0000256" key="1">
    <source>
        <dbReference type="SAM" id="MobiDB-lite"/>
    </source>
</evidence>
<feature type="transmembrane region" description="Helical" evidence="2">
    <location>
        <begin position="90"/>
        <end position="109"/>
    </location>
</feature>
<protein>
    <recommendedName>
        <fullName evidence="3">DUF6534 domain-containing protein</fullName>
    </recommendedName>
</protein>
<comment type="caution">
    <text evidence="4">The sequence shown here is derived from an EMBL/GenBank/DDBJ whole genome shotgun (WGS) entry which is preliminary data.</text>
</comment>
<dbReference type="PANTHER" id="PTHR40465:SF1">
    <property type="entry name" value="DUF6534 DOMAIN-CONTAINING PROTEIN"/>
    <property type="match status" value="1"/>
</dbReference>
<feature type="transmembrane region" description="Helical" evidence="2">
    <location>
        <begin position="51"/>
        <end position="70"/>
    </location>
</feature>
<accession>A0A8H3GWX3</accession>
<dbReference type="EMBL" id="CAJMWX010001170">
    <property type="protein sequence ID" value="CAE6472501.1"/>
    <property type="molecule type" value="Genomic_DNA"/>
</dbReference>
<sequence>MHHKSNLLSSAIFPRPRLSPCLRDSTMGTPTLEELDAIAAPILSADKSLNLGPFIIAMGLDAVLAGILFMQCGVYKSLASQDAKWIKLMVLYVLLMNVAITMYTWAWIYDLFVFNFGSYGLFLSVKYLSWFYVLDSATVIVVQGFFAIRAWRLVNKSYPVLLIIGAFALTAFAGGIAVKVMFTGFGSTLRAGDVKVPAYIWLFCTVVADLTITVIILYFIIKNRTGWSGTDNILSKLARMTFESQLPPTLIAIGLAIEYTIKYDSFVAIPFICVQAKFYGISLVHTLNGRVNLKRGNPSSGENSSAQQSSKISRTQQKNTNTYYLNSSRKEHPTIQVETTFDVVQDINRSELQVNAASQSGQLKRTSDDGLSLDSSSYKVPQDEEAKPGEYKLQDLGARRNPSQPNPAAPW</sequence>
<feature type="region of interest" description="Disordered" evidence="1">
    <location>
        <begin position="354"/>
        <end position="411"/>
    </location>
</feature>
<feature type="region of interest" description="Disordered" evidence="1">
    <location>
        <begin position="295"/>
        <end position="318"/>
    </location>
</feature>
<evidence type="ECO:0000313" key="5">
    <source>
        <dbReference type="Proteomes" id="UP000663888"/>
    </source>
</evidence>
<keyword evidence="2" id="KW-0812">Transmembrane</keyword>
<evidence type="ECO:0000313" key="4">
    <source>
        <dbReference type="EMBL" id="CAE6472501.1"/>
    </source>
</evidence>
<feature type="domain" description="DUF6534" evidence="3">
    <location>
        <begin position="205"/>
        <end position="291"/>
    </location>
</feature>
<evidence type="ECO:0000256" key="2">
    <source>
        <dbReference type="SAM" id="Phobius"/>
    </source>
</evidence>
<feature type="transmembrane region" description="Helical" evidence="2">
    <location>
        <begin position="160"/>
        <end position="178"/>
    </location>
</feature>
<name>A0A8H3GWX3_9AGAM</name>
<dbReference type="Pfam" id="PF20152">
    <property type="entry name" value="DUF6534"/>
    <property type="match status" value="1"/>
</dbReference>
<gene>
    <name evidence="4" type="ORF">RDB_LOCUS109926</name>
</gene>
<dbReference type="InterPro" id="IPR045339">
    <property type="entry name" value="DUF6534"/>
</dbReference>
<evidence type="ECO:0000259" key="3">
    <source>
        <dbReference type="Pfam" id="PF20152"/>
    </source>
</evidence>
<feature type="compositionally biased region" description="Basic and acidic residues" evidence="1">
    <location>
        <begin position="381"/>
        <end position="393"/>
    </location>
</feature>
<reference evidence="4" key="1">
    <citation type="submission" date="2021-01" db="EMBL/GenBank/DDBJ databases">
        <authorList>
            <person name="Kaushik A."/>
        </authorList>
    </citation>
    <scope>NUCLEOTIDE SEQUENCE</scope>
    <source>
        <strain evidence="4">AG4-R118</strain>
    </source>
</reference>